<dbReference type="SUPFAM" id="SSF63411">
    <property type="entry name" value="LuxS/MPP-like metallohydrolase"/>
    <property type="match status" value="2"/>
</dbReference>
<proteinExistence type="predicted"/>
<dbReference type="Pfam" id="PF05193">
    <property type="entry name" value="Peptidase_M16_C"/>
    <property type="match status" value="1"/>
</dbReference>
<gene>
    <name evidence="4" type="ORF">LV82_00519</name>
</gene>
<organism evidence="4 5">
    <name type="scientific">Albidovulum inexpectatum</name>
    <dbReference type="NCBI Taxonomy" id="196587"/>
    <lineage>
        <taxon>Bacteria</taxon>
        <taxon>Pseudomonadati</taxon>
        <taxon>Pseudomonadota</taxon>
        <taxon>Alphaproteobacteria</taxon>
        <taxon>Rhodobacterales</taxon>
        <taxon>Paracoccaceae</taxon>
        <taxon>Albidovulum</taxon>
    </lineage>
</organism>
<sequence>MIRLALRLCAALTLALSAALPARAIDIREVTSPGGIRAWLVEEHSIPFTALEIRFRGGTSLDPADKRGVTLLMASLLEEGAGDFDSQGFARARDDLAAEFRFDAGRDSVSVSARMLSENRDQAAELLRLALTQPRFDPDAIERVRGQMLSIIRSEQSDPNAIAWREFDALAFGDHPYGSSPNGTEDSVAAITRDDLVAIHRGALARDRLYVSAVGDITAEELGPLLDRILGDLPETGAPLPPHVEPALSGGVSIVEFPVPQSVVVFGQKGIRRDDPDFFAAYVLNHILGGSGFGARLMEEVRERRGLTYGIYTWLAPMDLAELWQGQFASANEKVAEAIGVVREEWARIAAEGVSEDELQAAKTYLTGSYPLRFDGNGPIAAILVGMQMEGLPISYVNERNGYIESVTAEDIRRVAARLMQPDGLRFVVVGQPRGLDVSN</sequence>
<evidence type="ECO:0000259" key="2">
    <source>
        <dbReference type="Pfam" id="PF00675"/>
    </source>
</evidence>
<dbReference type="GO" id="GO:0008233">
    <property type="term" value="F:peptidase activity"/>
    <property type="evidence" value="ECO:0007669"/>
    <property type="project" value="UniProtKB-KW"/>
</dbReference>
<feature type="domain" description="Peptidase M16 C-terminal" evidence="3">
    <location>
        <begin position="191"/>
        <end position="365"/>
    </location>
</feature>
<dbReference type="GO" id="GO:0006508">
    <property type="term" value="P:proteolysis"/>
    <property type="evidence" value="ECO:0007669"/>
    <property type="project" value="UniProtKB-KW"/>
</dbReference>
<dbReference type="PANTHER" id="PTHR11851">
    <property type="entry name" value="METALLOPROTEASE"/>
    <property type="match status" value="1"/>
</dbReference>
<keyword evidence="4" id="KW-0378">Hydrolase</keyword>
<dbReference type="AlphaFoldDB" id="A0A2S5JMF5"/>
<comment type="caution">
    <text evidence="4">The sequence shown here is derived from an EMBL/GenBank/DDBJ whole genome shotgun (WGS) entry which is preliminary data.</text>
</comment>
<feature type="domain" description="Peptidase M16 N-terminal" evidence="2">
    <location>
        <begin position="43"/>
        <end position="180"/>
    </location>
</feature>
<keyword evidence="4" id="KW-0645">Protease</keyword>
<keyword evidence="5" id="KW-1185">Reference proteome</keyword>
<protein>
    <submittedName>
        <fullName evidence="4">Zinc protease</fullName>
    </submittedName>
</protein>
<dbReference type="Gene3D" id="3.30.830.10">
    <property type="entry name" value="Metalloenzyme, LuxS/M16 peptidase-like"/>
    <property type="match status" value="2"/>
</dbReference>
<reference evidence="4 5" key="1">
    <citation type="submission" date="2018-01" db="EMBL/GenBank/DDBJ databases">
        <title>Genomic Encyclopedia of Archaeal and Bacterial Type Strains, Phase II (KMG-II): from individual species to whole genera.</title>
        <authorList>
            <person name="Goeker M."/>
        </authorList>
    </citation>
    <scope>NUCLEOTIDE SEQUENCE [LARGE SCALE GENOMIC DNA]</scope>
    <source>
        <strain evidence="4 5">DSM 12048</strain>
    </source>
</reference>
<dbReference type="RefSeq" id="WP_104069111.1">
    <property type="nucleotide sequence ID" value="NZ_PRDS01000001.1"/>
</dbReference>
<evidence type="ECO:0000313" key="4">
    <source>
        <dbReference type="EMBL" id="PPB82581.1"/>
    </source>
</evidence>
<evidence type="ECO:0000259" key="3">
    <source>
        <dbReference type="Pfam" id="PF05193"/>
    </source>
</evidence>
<dbReference type="OrthoDB" id="9811314at2"/>
<dbReference type="Proteomes" id="UP000239736">
    <property type="component" value="Unassembled WGS sequence"/>
</dbReference>
<feature type="signal peptide" evidence="1">
    <location>
        <begin position="1"/>
        <end position="24"/>
    </location>
</feature>
<dbReference type="Pfam" id="PF00675">
    <property type="entry name" value="Peptidase_M16"/>
    <property type="match status" value="1"/>
</dbReference>
<dbReference type="InterPro" id="IPR011765">
    <property type="entry name" value="Pept_M16_N"/>
</dbReference>
<keyword evidence="1" id="KW-0732">Signal</keyword>
<dbReference type="PANTHER" id="PTHR11851:SF224">
    <property type="entry name" value="PROCESSING PROTEASE"/>
    <property type="match status" value="1"/>
</dbReference>
<accession>A0A2S5JMF5</accession>
<dbReference type="GO" id="GO:0046872">
    <property type="term" value="F:metal ion binding"/>
    <property type="evidence" value="ECO:0007669"/>
    <property type="project" value="InterPro"/>
</dbReference>
<feature type="chain" id="PRO_5015472407" evidence="1">
    <location>
        <begin position="25"/>
        <end position="440"/>
    </location>
</feature>
<dbReference type="InterPro" id="IPR011249">
    <property type="entry name" value="Metalloenz_LuxS/M16"/>
</dbReference>
<dbReference type="InterPro" id="IPR007863">
    <property type="entry name" value="Peptidase_M16_C"/>
</dbReference>
<evidence type="ECO:0000313" key="5">
    <source>
        <dbReference type="Proteomes" id="UP000239736"/>
    </source>
</evidence>
<dbReference type="EMBL" id="PRDS01000001">
    <property type="protein sequence ID" value="PPB82581.1"/>
    <property type="molecule type" value="Genomic_DNA"/>
</dbReference>
<name>A0A2S5JMF5_9RHOB</name>
<dbReference type="InterPro" id="IPR050361">
    <property type="entry name" value="MPP/UQCRC_Complex"/>
</dbReference>
<evidence type="ECO:0000256" key="1">
    <source>
        <dbReference type="SAM" id="SignalP"/>
    </source>
</evidence>